<keyword evidence="4" id="KW-0809">Transit peptide</keyword>
<dbReference type="InterPro" id="IPR039633">
    <property type="entry name" value="PAP"/>
</dbReference>
<feature type="region of interest" description="Disordered" evidence="5">
    <location>
        <begin position="58"/>
        <end position="128"/>
    </location>
</feature>
<evidence type="ECO:0000256" key="4">
    <source>
        <dbReference type="ARBA" id="ARBA00022946"/>
    </source>
</evidence>
<evidence type="ECO:0000313" key="7">
    <source>
        <dbReference type="EMBL" id="KAF2308740.1"/>
    </source>
</evidence>
<gene>
    <name evidence="7" type="ORF">GH714_015096</name>
</gene>
<feature type="domain" description="Plastid lipid-associated protein/fibrillin conserved" evidence="6">
    <location>
        <begin position="157"/>
        <end position="371"/>
    </location>
</feature>
<dbReference type="InterPro" id="IPR006843">
    <property type="entry name" value="PAP/fibrillin_dom"/>
</dbReference>
<feature type="compositionally biased region" description="Pro residues" evidence="5">
    <location>
        <begin position="82"/>
        <end position="94"/>
    </location>
</feature>
<keyword evidence="3" id="KW-0934">Plastid</keyword>
<reference evidence="7 8" key="1">
    <citation type="journal article" date="2020" name="Mol. Plant">
        <title>The Chromosome-Based Rubber Tree Genome Provides New Insights into Spurge Genome Evolution and Rubber Biosynthesis.</title>
        <authorList>
            <person name="Liu J."/>
            <person name="Shi C."/>
            <person name="Shi C.C."/>
            <person name="Li W."/>
            <person name="Zhang Q.J."/>
            <person name="Zhang Y."/>
            <person name="Li K."/>
            <person name="Lu H.F."/>
            <person name="Shi C."/>
            <person name="Zhu S.T."/>
            <person name="Xiao Z.Y."/>
            <person name="Nan H."/>
            <person name="Yue Y."/>
            <person name="Zhu X.G."/>
            <person name="Wu Y."/>
            <person name="Hong X.N."/>
            <person name="Fan G.Y."/>
            <person name="Tong Y."/>
            <person name="Zhang D."/>
            <person name="Mao C.L."/>
            <person name="Liu Y.L."/>
            <person name="Hao S.J."/>
            <person name="Liu W.Q."/>
            <person name="Lv M.Q."/>
            <person name="Zhang H.B."/>
            <person name="Liu Y."/>
            <person name="Hu-Tang G.R."/>
            <person name="Wang J.P."/>
            <person name="Wang J.H."/>
            <person name="Sun Y.H."/>
            <person name="Ni S.B."/>
            <person name="Chen W.B."/>
            <person name="Zhang X.C."/>
            <person name="Jiao Y.N."/>
            <person name="Eichler E.E."/>
            <person name="Li G.H."/>
            <person name="Liu X."/>
            <person name="Gao L.Z."/>
        </authorList>
    </citation>
    <scope>NUCLEOTIDE SEQUENCE [LARGE SCALE GENOMIC DNA]</scope>
    <source>
        <strain evidence="8">cv. GT1</strain>
        <tissue evidence="7">Leaf</tissue>
    </source>
</reference>
<comment type="subcellular location">
    <subcellularLocation>
        <location evidence="1">Plastid</location>
    </subcellularLocation>
</comment>
<comment type="caution">
    <text evidence="7">The sequence shown here is derived from an EMBL/GenBank/DDBJ whole genome shotgun (WGS) entry which is preliminary data.</text>
</comment>
<feature type="compositionally biased region" description="Basic and acidic residues" evidence="5">
    <location>
        <begin position="102"/>
        <end position="123"/>
    </location>
</feature>
<evidence type="ECO:0000313" key="8">
    <source>
        <dbReference type="Proteomes" id="UP000467840"/>
    </source>
</evidence>
<keyword evidence="8" id="KW-1185">Reference proteome</keyword>
<proteinExistence type="inferred from homology"/>
<dbReference type="Proteomes" id="UP000467840">
    <property type="component" value="Chromosome 17"/>
</dbReference>
<evidence type="ECO:0000256" key="2">
    <source>
        <dbReference type="ARBA" id="ARBA00005845"/>
    </source>
</evidence>
<dbReference type="EMBL" id="JAAGAX010000007">
    <property type="protein sequence ID" value="KAF2308740.1"/>
    <property type="molecule type" value="Genomic_DNA"/>
</dbReference>
<dbReference type="GO" id="GO:0009536">
    <property type="term" value="C:plastid"/>
    <property type="evidence" value="ECO:0007669"/>
    <property type="project" value="UniProtKB-SubCell"/>
</dbReference>
<organism evidence="7 8">
    <name type="scientific">Hevea brasiliensis</name>
    <name type="common">Para rubber tree</name>
    <name type="synonym">Siphonia brasiliensis</name>
    <dbReference type="NCBI Taxonomy" id="3981"/>
    <lineage>
        <taxon>Eukaryota</taxon>
        <taxon>Viridiplantae</taxon>
        <taxon>Streptophyta</taxon>
        <taxon>Embryophyta</taxon>
        <taxon>Tracheophyta</taxon>
        <taxon>Spermatophyta</taxon>
        <taxon>Magnoliopsida</taxon>
        <taxon>eudicotyledons</taxon>
        <taxon>Gunneridae</taxon>
        <taxon>Pentapetalae</taxon>
        <taxon>rosids</taxon>
        <taxon>fabids</taxon>
        <taxon>Malpighiales</taxon>
        <taxon>Euphorbiaceae</taxon>
        <taxon>Crotonoideae</taxon>
        <taxon>Micrandreae</taxon>
        <taxon>Hevea</taxon>
    </lineage>
</organism>
<sequence>MMALFSSSHSSVFFSSSLNNPVLLSASKDFPSSFFFCNKTPSKTLHITFKNPTTEKSTFPSLIPFSSLSEPTPEPDNEPTQKPSPDPNANPTPTPISITDEWGEKIEPEPEPEYPKDSDADPPKDDDEWEEEYVAIENGSAAKGTGVVLEKDDRLGDLKRCLVDTVYGTNFGFQASSEVRGEVLELVNQLEAVNPIQAPVDATGILDGNWVLLYTAFSELLPLLAVGTMPLLKAESISQAIDTSNLSIVNSITLSSPFATFSFSASATFEVRTPSRIQVEFKEGTLQPPEIKSSIDLPANLDLFGQNINLSPVQQSLNPLQEVVSNISRTISGQPPLKVPIPGNQSRSWLLITYLDKDLRISRGDGGLFVLVKEGSPLLDQ</sequence>
<accession>A0A6A6M4Z4</accession>
<feature type="compositionally biased region" description="Polar residues" evidence="5">
    <location>
        <begin position="58"/>
        <end position="70"/>
    </location>
</feature>
<dbReference type="AlphaFoldDB" id="A0A6A6M4Z4"/>
<dbReference type="PANTHER" id="PTHR31906">
    <property type="entry name" value="PLASTID-LIPID-ASSOCIATED PROTEIN 4, CHLOROPLASTIC-RELATED"/>
    <property type="match status" value="1"/>
</dbReference>
<dbReference type="Pfam" id="PF04755">
    <property type="entry name" value="PAP_fibrillin"/>
    <property type="match status" value="1"/>
</dbReference>
<evidence type="ECO:0000256" key="5">
    <source>
        <dbReference type="SAM" id="MobiDB-lite"/>
    </source>
</evidence>
<protein>
    <recommendedName>
        <fullName evidence="6">Plastid lipid-associated protein/fibrillin conserved domain-containing protein</fullName>
    </recommendedName>
</protein>
<evidence type="ECO:0000256" key="3">
    <source>
        <dbReference type="ARBA" id="ARBA00022640"/>
    </source>
</evidence>
<evidence type="ECO:0000256" key="1">
    <source>
        <dbReference type="ARBA" id="ARBA00004474"/>
    </source>
</evidence>
<evidence type="ECO:0000259" key="6">
    <source>
        <dbReference type="Pfam" id="PF04755"/>
    </source>
</evidence>
<name>A0A6A6M4Z4_HEVBR</name>
<comment type="similarity">
    <text evidence="2">Belongs to the PAP/fibrillin family.</text>
</comment>